<evidence type="ECO:0000313" key="2">
    <source>
        <dbReference type="EMBL" id="KAL0203275.1"/>
    </source>
</evidence>
<evidence type="ECO:0000313" key="3">
    <source>
        <dbReference type="Proteomes" id="UP001529510"/>
    </source>
</evidence>
<feature type="non-terminal residue" evidence="2">
    <location>
        <position position="69"/>
    </location>
</feature>
<accession>A0ABD0RYS9</accession>
<feature type="non-terminal residue" evidence="2">
    <location>
        <position position="1"/>
    </location>
</feature>
<keyword evidence="1" id="KW-0812">Transmembrane</keyword>
<evidence type="ECO:0000256" key="1">
    <source>
        <dbReference type="SAM" id="Phobius"/>
    </source>
</evidence>
<keyword evidence="3" id="KW-1185">Reference proteome</keyword>
<reference evidence="2 3" key="1">
    <citation type="submission" date="2024-05" db="EMBL/GenBank/DDBJ databases">
        <title>Genome sequencing and assembly of Indian major carp, Cirrhinus mrigala (Hamilton, 1822).</title>
        <authorList>
            <person name="Mohindra V."/>
            <person name="Chowdhury L.M."/>
            <person name="Lal K."/>
            <person name="Jena J.K."/>
        </authorList>
    </citation>
    <scope>NUCLEOTIDE SEQUENCE [LARGE SCALE GENOMIC DNA]</scope>
    <source>
        <strain evidence="2">CM1030</strain>
        <tissue evidence="2">Blood</tissue>
    </source>
</reference>
<proteinExistence type="predicted"/>
<name>A0ABD0RYS9_CIRMR</name>
<protein>
    <submittedName>
        <fullName evidence="2">Uncharacterized protein</fullName>
    </submittedName>
</protein>
<organism evidence="2 3">
    <name type="scientific">Cirrhinus mrigala</name>
    <name type="common">Mrigala</name>
    <dbReference type="NCBI Taxonomy" id="683832"/>
    <lineage>
        <taxon>Eukaryota</taxon>
        <taxon>Metazoa</taxon>
        <taxon>Chordata</taxon>
        <taxon>Craniata</taxon>
        <taxon>Vertebrata</taxon>
        <taxon>Euteleostomi</taxon>
        <taxon>Actinopterygii</taxon>
        <taxon>Neopterygii</taxon>
        <taxon>Teleostei</taxon>
        <taxon>Ostariophysi</taxon>
        <taxon>Cypriniformes</taxon>
        <taxon>Cyprinidae</taxon>
        <taxon>Labeoninae</taxon>
        <taxon>Labeonini</taxon>
        <taxon>Cirrhinus</taxon>
    </lineage>
</organism>
<keyword evidence="1" id="KW-1133">Transmembrane helix</keyword>
<dbReference type="Proteomes" id="UP001529510">
    <property type="component" value="Unassembled WGS sequence"/>
</dbReference>
<keyword evidence="1" id="KW-0472">Membrane</keyword>
<dbReference type="EMBL" id="JAMKFB020000001">
    <property type="protein sequence ID" value="KAL0203275.1"/>
    <property type="molecule type" value="Genomic_DNA"/>
</dbReference>
<feature type="transmembrane region" description="Helical" evidence="1">
    <location>
        <begin position="39"/>
        <end position="59"/>
    </location>
</feature>
<gene>
    <name evidence="2" type="ORF">M9458_001293</name>
</gene>
<sequence length="69" mass="6767">VDSEVTAVDVVGLFVVVGVVDEAVVVVCAVVLSDVVGTAVEVTGVVSVLTTVVVGIAVVEDAVVSDVVT</sequence>
<feature type="transmembrane region" description="Helical" evidence="1">
    <location>
        <begin position="12"/>
        <end position="32"/>
    </location>
</feature>
<dbReference type="AlphaFoldDB" id="A0ABD0RYS9"/>
<comment type="caution">
    <text evidence="2">The sequence shown here is derived from an EMBL/GenBank/DDBJ whole genome shotgun (WGS) entry which is preliminary data.</text>
</comment>